<protein>
    <submittedName>
        <fullName evidence="9">Biopolymer transporter ExbB</fullName>
    </submittedName>
</protein>
<evidence type="ECO:0000256" key="1">
    <source>
        <dbReference type="ARBA" id="ARBA00004651"/>
    </source>
</evidence>
<dbReference type="GO" id="GO:0005886">
    <property type="term" value="C:plasma membrane"/>
    <property type="evidence" value="ECO:0007669"/>
    <property type="project" value="UniProtKB-SubCell"/>
</dbReference>
<feature type="transmembrane region" description="Helical" evidence="7">
    <location>
        <begin position="81"/>
        <end position="104"/>
    </location>
</feature>
<evidence type="ECO:0000256" key="5">
    <source>
        <dbReference type="ARBA" id="ARBA00023136"/>
    </source>
</evidence>
<evidence type="ECO:0000256" key="2">
    <source>
        <dbReference type="ARBA" id="ARBA00022475"/>
    </source>
</evidence>
<dbReference type="RefSeq" id="WP_068377712.1">
    <property type="nucleotide sequence ID" value="NZ_LSNE01000006.1"/>
</dbReference>
<keyword evidence="6" id="KW-0653">Protein transport</keyword>
<dbReference type="Pfam" id="PF01618">
    <property type="entry name" value="MotA_ExbB"/>
    <property type="match status" value="1"/>
</dbReference>
<comment type="subcellular location">
    <subcellularLocation>
        <location evidence="1">Cell membrane</location>
        <topology evidence="1">Multi-pass membrane protein</topology>
    </subcellularLocation>
    <subcellularLocation>
        <location evidence="6">Membrane</location>
        <topology evidence="6">Multi-pass membrane protein</topology>
    </subcellularLocation>
</comment>
<evidence type="ECO:0000313" key="10">
    <source>
        <dbReference type="Proteomes" id="UP000070299"/>
    </source>
</evidence>
<keyword evidence="6" id="KW-0813">Transport</keyword>
<keyword evidence="3 7" id="KW-0812">Transmembrane</keyword>
<evidence type="ECO:0000313" key="9">
    <source>
        <dbReference type="EMBL" id="KXI28619.1"/>
    </source>
</evidence>
<dbReference type="PANTHER" id="PTHR30625">
    <property type="entry name" value="PROTEIN TOLQ"/>
    <property type="match status" value="1"/>
</dbReference>
<organism evidence="9 10">
    <name type="scientific">Paraglaciecola hydrolytica</name>
    <dbReference type="NCBI Taxonomy" id="1799789"/>
    <lineage>
        <taxon>Bacteria</taxon>
        <taxon>Pseudomonadati</taxon>
        <taxon>Pseudomonadota</taxon>
        <taxon>Gammaproteobacteria</taxon>
        <taxon>Alteromonadales</taxon>
        <taxon>Alteromonadaceae</taxon>
        <taxon>Paraglaciecola</taxon>
    </lineage>
</organism>
<dbReference type="InterPro" id="IPR002898">
    <property type="entry name" value="MotA_ExbB_proton_chnl"/>
</dbReference>
<comment type="caution">
    <text evidence="9">The sequence shown here is derived from an EMBL/GenBank/DDBJ whole genome shotgun (WGS) entry which is preliminary data.</text>
</comment>
<dbReference type="Proteomes" id="UP000070299">
    <property type="component" value="Unassembled WGS sequence"/>
</dbReference>
<dbReference type="OrthoDB" id="4045at2"/>
<name>A0A136A037_9ALTE</name>
<proteinExistence type="inferred from homology"/>
<feature type="transmembrane region" description="Helical" evidence="7">
    <location>
        <begin position="134"/>
        <end position="154"/>
    </location>
</feature>
<evidence type="ECO:0000256" key="7">
    <source>
        <dbReference type="SAM" id="Phobius"/>
    </source>
</evidence>
<keyword evidence="5 7" id="KW-0472">Membrane</keyword>
<gene>
    <name evidence="9" type="ORF">AX660_16160</name>
</gene>
<accession>A0A136A037</accession>
<dbReference type="InterPro" id="IPR050790">
    <property type="entry name" value="ExbB/TolQ_transport"/>
</dbReference>
<comment type="similarity">
    <text evidence="6">Belongs to the exbB/tolQ family.</text>
</comment>
<dbReference type="PANTHER" id="PTHR30625:SF18">
    <property type="entry name" value="TONB2 ENERGY TRANSDUCTION SYSTEM INNER MEMBRANE COMPONENT EXBB"/>
    <property type="match status" value="1"/>
</dbReference>
<keyword evidence="10" id="KW-1185">Reference proteome</keyword>
<dbReference type="GO" id="GO:0017038">
    <property type="term" value="P:protein import"/>
    <property type="evidence" value="ECO:0007669"/>
    <property type="project" value="TreeGrafter"/>
</dbReference>
<dbReference type="EMBL" id="LSNE01000006">
    <property type="protein sequence ID" value="KXI28619.1"/>
    <property type="molecule type" value="Genomic_DNA"/>
</dbReference>
<evidence type="ECO:0000259" key="8">
    <source>
        <dbReference type="Pfam" id="PF01618"/>
    </source>
</evidence>
<feature type="domain" description="MotA/TolQ/ExbB proton channel" evidence="8">
    <location>
        <begin position="58"/>
        <end position="165"/>
    </location>
</feature>
<dbReference type="AlphaFoldDB" id="A0A136A037"/>
<evidence type="ECO:0000256" key="4">
    <source>
        <dbReference type="ARBA" id="ARBA00022989"/>
    </source>
</evidence>
<evidence type="ECO:0000256" key="3">
    <source>
        <dbReference type="ARBA" id="ARBA00022692"/>
    </source>
</evidence>
<feature type="transmembrane region" description="Helical" evidence="7">
    <location>
        <begin position="20"/>
        <end position="42"/>
    </location>
</feature>
<keyword evidence="4 7" id="KW-1133">Transmembrane helix</keyword>
<sequence>MVEFFEAIRDFTETGGQVLLVIGGLIFVMWILILERVLYVFIWHKQYKNHMIAKWNARQDRSSWNAEQIRQAMISRVSLKLGSGITVIQALVALCPLLGLMGTVTGMIEVFDVMAISGSGNARSMASGVSKATIPTMAGMVGALSGVFASTWLARTNKSERTHIEDAMSMDRCIKSVKAQPIVAK</sequence>
<reference evidence="10" key="1">
    <citation type="submission" date="2016-02" db="EMBL/GenBank/DDBJ databases">
        <authorList>
            <person name="Schultz-Johansen M."/>
            <person name="Glaring M.A."/>
            <person name="Bech P.K."/>
            <person name="Stougaard P."/>
        </authorList>
    </citation>
    <scope>NUCLEOTIDE SEQUENCE [LARGE SCALE GENOMIC DNA]</scope>
    <source>
        <strain evidence="10">S66</strain>
    </source>
</reference>
<dbReference type="STRING" id="1799789.AX660_16160"/>
<evidence type="ECO:0000256" key="6">
    <source>
        <dbReference type="RuleBase" id="RU004057"/>
    </source>
</evidence>
<keyword evidence="2" id="KW-1003">Cell membrane</keyword>